<feature type="domain" description="BIG2" evidence="3">
    <location>
        <begin position="1050"/>
        <end position="1127"/>
    </location>
</feature>
<feature type="region of interest" description="Disordered" evidence="1">
    <location>
        <begin position="28"/>
        <end position="97"/>
    </location>
</feature>
<proteinExistence type="predicted"/>
<protein>
    <submittedName>
        <fullName evidence="4">Ig-like domain-containing protein</fullName>
    </submittedName>
</protein>
<dbReference type="PANTHER" id="PTHR36453:SF1">
    <property type="entry name" value="RIGHT HANDED BETA HELIX DOMAIN-CONTAINING PROTEIN"/>
    <property type="match status" value="1"/>
</dbReference>
<feature type="compositionally biased region" description="Low complexity" evidence="1">
    <location>
        <begin position="28"/>
        <end position="38"/>
    </location>
</feature>
<feature type="compositionally biased region" description="Basic and acidic residues" evidence="1">
    <location>
        <begin position="43"/>
        <end position="59"/>
    </location>
</feature>
<dbReference type="InterPro" id="IPR003343">
    <property type="entry name" value="Big_2"/>
</dbReference>
<dbReference type="Gene3D" id="2.160.20.10">
    <property type="entry name" value="Single-stranded right-handed beta-helix, Pectin lyase-like"/>
    <property type="match status" value="2"/>
</dbReference>
<dbReference type="SUPFAM" id="SSF49373">
    <property type="entry name" value="Invasin/intimin cell-adhesion fragments"/>
    <property type="match status" value="2"/>
</dbReference>
<feature type="signal peptide" evidence="2">
    <location>
        <begin position="1"/>
        <end position="20"/>
    </location>
</feature>
<feature type="domain" description="BIG2" evidence="3">
    <location>
        <begin position="788"/>
        <end position="861"/>
    </location>
</feature>
<keyword evidence="2" id="KW-0732">Signal</keyword>
<accession>A0ABW7XF39</accession>
<dbReference type="RefSeq" id="WP_397401453.1">
    <property type="nucleotide sequence ID" value="NZ_JBIRYI010000001.1"/>
</dbReference>
<dbReference type="Proteomes" id="UP001611580">
    <property type="component" value="Unassembled WGS sequence"/>
</dbReference>
<dbReference type="InterPro" id="IPR011050">
    <property type="entry name" value="Pectin_lyase_fold/virulence"/>
</dbReference>
<dbReference type="InterPro" id="IPR006626">
    <property type="entry name" value="PbH1"/>
</dbReference>
<evidence type="ECO:0000313" key="5">
    <source>
        <dbReference type="Proteomes" id="UP001611580"/>
    </source>
</evidence>
<dbReference type="Pfam" id="PF02368">
    <property type="entry name" value="Big_2"/>
    <property type="match status" value="2"/>
</dbReference>
<keyword evidence="5" id="KW-1185">Reference proteome</keyword>
<dbReference type="Gene3D" id="2.60.40.1080">
    <property type="match status" value="2"/>
</dbReference>
<dbReference type="Gene3D" id="2.60.120.560">
    <property type="entry name" value="Exo-inulinase, domain 1"/>
    <property type="match status" value="1"/>
</dbReference>
<evidence type="ECO:0000256" key="1">
    <source>
        <dbReference type="SAM" id="MobiDB-lite"/>
    </source>
</evidence>
<feature type="chain" id="PRO_5045499060" evidence="2">
    <location>
        <begin position="21"/>
        <end position="1313"/>
    </location>
</feature>
<dbReference type="EMBL" id="JBIRYI010000001">
    <property type="protein sequence ID" value="MFI2485973.1"/>
    <property type="molecule type" value="Genomic_DNA"/>
</dbReference>
<reference evidence="4 5" key="1">
    <citation type="submission" date="2024-10" db="EMBL/GenBank/DDBJ databases">
        <title>The Natural Products Discovery Center: Release of the First 8490 Sequenced Strains for Exploring Actinobacteria Biosynthetic Diversity.</title>
        <authorList>
            <person name="Kalkreuter E."/>
            <person name="Kautsar S.A."/>
            <person name="Yang D."/>
            <person name="Bader C.D."/>
            <person name="Teijaro C.N."/>
            <person name="Fluegel L."/>
            <person name="Davis C.M."/>
            <person name="Simpson J.R."/>
            <person name="Lauterbach L."/>
            <person name="Steele A.D."/>
            <person name="Gui C."/>
            <person name="Meng S."/>
            <person name="Li G."/>
            <person name="Viehrig K."/>
            <person name="Ye F."/>
            <person name="Su P."/>
            <person name="Kiefer A.F."/>
            <person name="Nichols A."/>
            <person name="Cepeda A.J."/>
            <person name="Yan W."/>
            <person name="Fan B."/>
            <person name="Jiang Y."/>
            <person name="Adhikari A."/>
            <person name="Zheng C.-J."/>
            <person name="Schuster L."/>
            <person name="Cowan T.M."/>
            <person name="Smanski M.J."/>
            <person name="Chevrette M.G."/>
            <person name="De Carvalho L.P.S."/>
            <person name="Shen B."/>
        </authorList>
    </citation>
    <scope>NUCLEOTIDE SEQUENCE [LARGE SCALE GENOMIC DNA]</scope>
    <source>
        <strain evidence="4 5">NPDC019481</strain>
    </source>
</reference>
<organism evidence="4 5">
    <name type="scientific">Promicromonospora kroppenstedtii</name>
    <dbReference type="NCBI Taxonomy" id="440482"/>
    <lineage>
        <taxon>Bacteria</taxon>
        <taxon>Bacillati</taxon>
        <taxon>Actinomycetota</taxon>
        <taxon>Actinomycetes</taxon>
        <taxon>Micrococcales</taxon>
        <taxon>Promicromonosporaceae</taxon>
        <taxon>Promicromonospora</taxon>
    </lineage>
</organism>
<dbReference type="SUPFAM" id="SSF51126">
    <property type="entry name" value="Pectin lyase-like"/>
    <property type="match status" value="1"/>
</dbReference>
<dbReference type="InterPro" id="IPR012334">
    <property type="entry name" value="Pectin_lyas_fold"/>
</dbReference>
<comment type="caution">
    <text evidence="4">The sequence shown here is derived from an EMBL/GenBank/DDBJ whole genome shotgun (WGS) entry which is preliminary data.</text>
</comment>
<name>A0ABW7XF39_9MICO</name>
<sequence>MKRQLSALLAAAVATCVVGAAATSAAAAAVPQTGAQHAPAITTDDRPDRPSPGKQDGKGHGKPGKPKPGKPGKGPHAPGAQGTIYLAPDGDDGAAGTEAAPLATLEAARDAIRALRAADNLPDDGVTVYLREGTYERSASFTLGAEDSGTADAPITYRSYPGETATVSGGKELPYDGFSPVTDQAVLDRVIETSARDDILQIDLGELGIDDYGQLSRHGYWKANDVSTTPPMELYVDGQDMTLARWPNAGAVADTVQMNKIIDAGPTKDDADLQDRGGTFSYSYDRPQHWGQADDIWLDGIFGQSWEWSYNKIESIDTDARTITLRYGEMSGLMKTWYPDFHFAQNLLEELDAPGEYYIDRATGMLYLVPNASFLAERGAPVVTTLDEPMIRTDGTSYVTFDDLVLDYGRANAAVILGGSHVTVSNSDIQNFTDGGVLINSPGRYTYDGIPVNRGGTDHAVVSNDIRHVGGVGVVLQGGNKTTLAPGNNRVEDSHIHDFAYYHKAYNPGVMFDGVGNVARGNEINDAPHPGIIVHGNDHLFEQNEVYDVCKTFQDLGAIYMNSGETPQQRGHVFRQNYFHDVGLTKHGVEGIYADNFTWDLNIEQNVFVNMGNDAIKSGSADYIDAVNNVFVDTTVPYDNYTQWMGDGEGNTVDRVYMPKWEKVFADNDDFVGTPYLTKYPELGHFFEDNHYFPNKSSFGRNVIWNPNRTRNPDVNAEGALDTKNLLNYGDNWVTDTDPGFVDAEGGDYTFRDDAAVFDQIPVFEAIPFDEIGTDGHVGHSQTPDEVALESLALPGDQLTITLGDELSVAAQAVPWNATDQAVTYASSDPEVATVSASGVLTAIGPGELVVTVESKADPAIRDEMTVTVAAGDGVLHRTDFESGANGWPTDANRAIVDDGTGDHVLRVKNGANTQLDRQFSQYALDFTVTTPAEVPEGGQLLVYDRTGTTPGGYVRYRHAAAGSTWTIFDSAWGTVKQVTLPAGEGLAPGTQYAVRVVVTADGVRVLLDGEEVVSGANPAPSAAGKVGFYVQGFTALDFDDVTFSLVGVDPTSVTLAPSAATIEPGETWELDATFTPADATRTGLEWSSSDPAVATVGDDGAVRGVSAGTTTITATSTAVPGLSASSTVTVQAADHPVTDLGAELLDAAAWAPSGGVTVADGAAHLAPRSASGFAPATFGDELLRFDTSFGDFNGGWFGFSVRSKTAGLPVWTNSNSGYLVVIKEDVIEMQRWKPDVFMIDVFPNTVIEPGSTHEVTFGTVAVEGGVRVVLRVDGEPVWSYLDDTPDNPLAAPGYFTVYRQGPAGEMSISPIN</sequence>
<evidence type="ECO:0000259" key="3">
    <source>
        <dbReference type="SMART" id="SM00635"/>
    </source>
</evidence>
<gene>
    <name evidence="4" type="ORF">ACH47X_03635</name>
</gene>
<evidence type="ECO:0000256" key="2">
    <source>
        <dbReference type="SAM" id="SignalP"/>
    </source>
</evidence>
<evidence type="ECO:0000313" key="4">
    <source>
        <dbReference type="EMBL" id="MFI2485973.1"/>
    </source>
</evidence>
<feature type="compositionally biased region" description="Basic residues" evidence="1">
    <location>
        <begin position="60"/>
        <end position="70"/>
    </location>
</feature>
<dbReference type="InterPro" id="IPR008964">
    <property type="entry name" value="Invasin/intimin_cell_adhesion"/>
</dbReference>
<dbReference type="SMART" id="SM00635">
    <property type="entry name" value="BID_2"/>
    <property type="match status" value="2"/>
</dbReference>
<dbReference type="SMART" id="SM00710">
    <property type="entry name" value="PbH1"/>
    <property type="match status" value="5"/>
</dbReference>
<dbReference type="PANTHER" id="PTHR36453">
    <property type="entry name" value="SECRETED PROTEIN-RELATED"/>
    <property type="match status" value="1"/>
</dbReference>